<feature type="compositionally biased region" description="Polar residues" evidence="4">
    <location>
        <begin position="117"/>
        <end position="132"/>
    </location>
</feature>
<evidence type="ECO:0000259" key="5">
    <source>
        <dbReference type="PROSITE" id="PS50048"/>
    </source>
</evidence>
<organism evidence="6 7">
    <name type="scientific">Coniochaeta hoffmannii</name>
    <dbReference type="NCBI Taxonomy" id="91930"/>
    <lineage>
        <taxon>Eukaryota</taxon>
        <taxon>Fungi</taxon>
        <taxon>Dikarya</taxon>
        <taxon>Ascomycota</taxon>
        <taxon>Pezizomycotina</taxon>
        <taxon>Sordariomycetes</taxon>
        <taxon>Sordariomycetidae</taxon>
        <taxon>Coniochaetales</taxon>
        <taxon>Coniochaetaceae</taxon>
        <taxon>Coniochaeta</taxon>
    </lineage>
</organism>
<dbReference type="GO" id="GO:0008270">
    <property type="term" value="F:zinc ion binding"/>
    <property type="evidence" value="ECO:0007669"/>
    <property type="project" value="InterPro"/>
</dbReference>
<dbReference type="GO" id="GO:0000981">
    <property type="term" value="F:DNA-binding transcription factor activity, RNA polymerase II-specific"/>
    <property type="evidence" value="ECO:0007669"/>
    <property type="project" value="InterPro"/>
</dbReference>
<feature type="domain" description="Zn(2)-C6 fungal-type" evidence="5">
    <location>
        <begin position="42"/>
        <end position="73"/>
    </location>
</feature>
<feature type="compositionally biased region" description="Low complexity" evidence="4">
    <location>
        <begin position="781"/>
        <end position="799"/>
    </location>
</feature>
<keyword evidence="7" id="KW-1185">Reference proteome</keyword>
<gene>
    <name evidence="6" type="ORF">NKR19_g9207</name>
</gene>
<dbReference type="EMBL" id="JANBVN010000211">
    <property type="protein sequence ID" value="KAJ9132950.1"/>
    <property type="molecule type" value="Genomic_DNA"/>
</dbReference>
<dbReference type="AlphaFoldDB" id="A0AA38R1W1"/>
<sequence>MDSPFIRSTSDPELVSGVRRPSGSDVESPEAKRRKIRKGTKSCWECKRRKIRCNFGSAADAVCIGCQRRGTHCLSQEYPEEASRPAERGQQIGDRIVRVEALVEQLVRKVGNPSPPDSHSSPVNTTASSSKATPGERGDPSVLPQPGLPTPCPSDAECTQFNTFCNASPPLADHNAVAACTSLTPLTAPGPLVPVKKATGPRLTPKLQTLSRELYAALPAPDVIRHICDSVGGFSLFFHQMMTRFEPDFDMEMATPDQTAQPPPPDAHPVMLARYLLNLAEYLQYISHDQAMIDRLGESPRSMMKRLTDAALKVTTDEELMGTVESLECIILEGAYQANSGNLRRSWLAFRRAMVVGQLMGIHRERVPNVKKLDPNTRADPKFIWYRIQLADRYLCLMLGLPAGSADNSFASEAAMADQTPMHKLERTMCAIASRILERNEAAPDRCNYAETQAIDLELQRAAKLMPSRWWLPPNLSQMAQSPDQVSLFWETFRLINQMFYYNLLNQLHLPFMLRFNSRPETVYSKLACVNASREVLGRFIAFRTWNRVAFCCRSVDFFALMAAMTLVLAHLHAASSDEADLNTLAHQRHSDRAMMEQVLESMEMVYKLNMDVLSEKSGDLLRRLLEIEADAAEGRRYSTRNVVELANGMADAANGQVTTTAAAAAAAKPGEGCCAETDEAGTGALHEHHGGSDDDEPGVLRMCIPYFGVIRIAREGGISKEPPAPAAPVVQQQPLGVVGIGDNMSTPSSSMPTCSNGNDDYCCPIEQQGVMNLSKFGAAQPQHQPQTRQQEQQQQGQQNVLHHHDFDTGNTGYGLVDDDALQQQQQYPYPGLAASADDWAFQGVDMAFFDSLMKGMGQNGVAPGVVQQHVQAEGSVGGLGFGSSWQ</sequence>
<protein>
    <submittedName>
        <fullName evidence="6">Fungal transcriptional regulatory protein, N-terminal</fullName>
    </submittedName>
</protein>
<dbReference type="Proteomes" id="UP001174691">
    <property type="component" value="Unassembled WGS sequence"/>
</dbReference>
<dbReference type="PROSITE" id="PS00463">
    <property type="entry name" value="ZN2_CY6_FUNGAL_1"/>
    <property type="match status" value="1"/>
</dbReference>
<keyword evidence="1" id="KW-0805">Transcription regulation</keyword>
<evidence type="ECO:0000256" key="4">
    <source>
        <dbReference type="SAM" id="MobiDB-lite"/>
    </source>
</evidence>
<dbReference type="InterPro" id="IPR001138">
    <property type="entry name" value="Zn2Cys6_DnaBD"/>
</dbReference>
<feature type="region of interest" description="Disordered" evidence="4">
    <location>
        <begin position="1"/>
        <end position="38"/>
    </location>
</feature>
<dbReference type="Pfam" id="PF00172">
    <property type="entry name" value="Zn_clus"/>
    <property type="match status" value="1"/>
</dbReference>
<evidence type="ECO:0000256" key="1">
    <source>
        <dbReference type="ARBA" id="ARBA00023015"/>
    </source>
</evidence>
<dbReference type="SUPFAM" id="SSF57701">
    <property type="entry name" value="Zn2/Cys6 DNA-binding domain"/>
    <property type="match status" value="1"/>
</dbReference>
<dbReference type="CDD" id="cd12148">
    <property type="entry name" value="fungal_TF_MHR"/>
    <property type="match status" value="1"/>
</dbReference>
<feature type="region of interest" description="Disordered" evidence="4">
    <location>
        <begin position="109"/>
        <end position="150"/>
    </location>
</feature>
<dbReference type="PANTHER" id="PTHR47840">
    <property type="entry name" value="ZN(II)2CYS6 TRANSCRIPTION FACTOR (EUROFUNG)-RELATED"/>
    <property type="match status" value="1"/>
</dbReference>
<name>A0AA38R1W1_9PEZI</name>
<comment type="caution">
    <text evidence="6">The sequence shown here is derived from an EMBL/GenBank/DDBJ whole genome shotgun (WGS) entry which is preliminary data.</text>
</comment>
<evidence type="ECO:0000256" key="2">
    <source>
        <dbReference type="ARBA" id="ARBA00023163"/>
    </source>
</evidence>
<dbReference type="Gene3D" id="4.10.240.10">
    <property type="entry name" value="Zn(2)-C6 fungal-type DNA-binding domain"/>
    <property type="match status" value="1"/>
</dbReference>
<dbReference type="PROSITE" id="PS50048">
    <property type="entry name" value="ZN2_CY6_FUNGAL_2"/>
    <property type="match status" value="1"/>
</dbReference>
<accession>A0AA38R1W1</accession>
<dbReference type="PANTHER" id="PTHR47840:SF1">
    <property type="entry name" value="ZN(II)2CYS6 TRANSCRIPTION FACTOR (EUROFUNG)"/>
    <property type="match status" value="1"/>
</dbReference>
<dbReference type="CDD" id="cd00067">
    <property type="entry name" value="GAL4"/>
    <property type="match status" value="1"/>
</dbReference>
<feature type="region of interest" description="Disordered" evidence="4">
    <location>
        <begin position="779"/>
        <end position="810"/>
    </location>
</feature>
<proteinExistence type="predicted"/>
<evidence type="ECO:0000313" key="7">
    <source>
        <dbReference type="Proteomes" id="UP001174691"/>
    </source>
</evidence>
<reference evidence="6" key="1">
    <citation type="submission" date="2022-07" db="EMBL/GenBank/DDBJ databases">
        <title>Fungi with potential for degradation of polypropylene.</title>
        <authorList>
            <person name="Gostincar C."/>
        </authorList>
    </citation>
    <scope>NUCLEOTIDE SEQUENCE</scope>
    <source>
        <strain evidence="6">EXF-13287</strain>
    </source>
</reference>
<keyword evidence="2" id="KW-0804">Transcription</keyword>
<feature type="compositionally biased region" description="Polar residues" evidence="4">
    <location>
        <begin position="1"/>
        <end position="11"/>
    </location>
</feature>
<evidence type="ECO:0000256" key="3">
    <source>
        <dbReference type="ARBA" id="ARBA00023242"/>
    </source>
</evidence>
<keyword evidence="3" id="KW-0539">Nucleus</keyword>
<dbReference type="InterPro" id="IPR036864">
    <property type="entry name" value="Zn2-C6_fun-type_DNA-bd_sf"/>
</dbReference>
<dbReference type="SMART" id="SM00066">
    <property type="entry name" value="GAL4"/>
    <property type="match status" value="1"/>
</dbReference>
<evidence type="ECO:0000313" key="6">
    <source>
        <dbReference type="EMBL" id="KAJ9132950.1"/>
    </source>
</evidence>